<keyword evidence="4" id="KW-0479">Metal-binding</keyword>
<dbReference type="Pfam" id="PF01850">
    <property type="entry name" value="PIN"/>
    <property type="match status" value="1"/>
</dbReference>
<dbReference type="KEGG" id="mbur:EQU24_08135"/>
<evidence type="ECO:0000313" key="10">
    <source>
        <dbReference type="Proteomes" id="UP000305881"/>
    </source>
</evidence>
<keyword evidence="6" id="KW-0460">Magnesium</keyword>
<sequence>MGRISYLLDSNILSEPARLKPDDNVLQQLADHDGEYATAAIVWHELVYGCELLAASKRKKQLQSYLAMLSANGLMVLPYDQAAADWYAKERARLQRQGLTCAYADGEIAAIAVSQNLTLVTRNTKDFDNFQNLALENWFE</sequence>
<dbReference type="PANTHER" id="PTHR33653:SF1">
    <property type="entry name" value="RIBONUCLEASE VAPC2"/>
    <property type="match status" value="1"/>
</dbReference>
<dbReference type="InterPro" id="IPR029060">
    <property type="entry name" value="PIN-like_dom_sf"/>
</dbReference>
<evidence type="ECO:0000256" key="5">
    <source>
        <dbReference type="ARBA" id="ARBA00022801"/>
    </source>
</evidence>
<dbReference type="OrthoDB" id="9804823at2"/>
<evidence type="ECO:0000256" key="3">
    <source>
        <dbReference type="ARBA" id="ARBA00022722"/>
    </source>
</evidence>
<dbReference type="GO" id="GO:0016787">
    <property type="term" value="F:hydrolase activity"/>
    <property type="evidence" value="ECO:0007669"/>
    <property type="project" value="UniProtKB-KW"/>
</dbReference>
<dbReference type="GO" id="GO:0046872">
    <property type="term" value="F:metal ion binding"/>
    <property type="evidence" value="ECO:0007669"/>
    <property type="project" value="UniProtKB-KW"/>
</dbReference>
<dbReference type="GO" id="GO:0004518">
    <property type="term" value="F:nuclease activity"/>
    <property type="evidence" value="ECO:0007669"/>
    <property type="project" value="UniProtKB-KW"/>
</dbReference>
<evidence type="ECO:0000256" key="6">
    <source>
        <dbReference type="ARBA" id="ARBA00022842"/>
    </source>
</evidence>
<dbReference type="Proteomes" id="UP000305881">
    <property type="component" value="Chromosome"/>
</dbReference>
<dbReference type="InterPro" id="IPR050556">
    <property type="entry name" value="Type_II_TA_system_RNase"/>
</dbReference>
<reference evidence="10" key="1">
    <citation type="journal article" date="2019" name="J. Bacteriol.">
        <title>A Mutagenic Screen Identifies a TonB-Dependent Receptor Required for the Lanthanide Metal Switch in the Type I Methanotroph 'Methylotuvimicrobium buryatense' 5GB1C.</title>
        <authorList>
            <person name="Groom J.D."/>
            <person name="Ford S.M."/>
            <person name="Pesesky M.W."/>
            <person name="Lidstrom M.E."/>
        </authorList>
    </citation>
    <scope>NUCLEOTIDE SEQUENCE [LARGE SCALE GENOMIC DNA]</scope>
    <source>
        <strain evidence="10">5GB1C</strain>
    </source>
</reference>
<keyword evidence="10" id="KW-1185">Reference proteome</keyword>
<accession>A0A4P9ULS1</accession>
<evidence type="ECO:0000259" key="8">
    <source>
        <dbReference type="Pfam" id="PF01850"/>
    </source>
</evidence>
<dbReference type="PANTHER" id="PTHR33653">
    <property type="entry name" value="RIBONUCLEASE VAPC2"/>
    <property type="match status" value="1"/>
</dbReference>
<keyword evidence="5" id="KW-0378">Hydrolase</keyword>
<evidence type="ECO:0000256" key="2">
    <source>
        <dbReference type="ARBA" id="ARBA00022649"/>
    </source>
</evidence>
<name>A0A4P9ULS1_METBY</name>
<dbReference type="AlphaFoldDB" id="A0A4P9ULS1"/>
<evidence type="ECO:0000256" key="7">
    <source>
        <dbReference type="ARBA" id="ARBA00038093"/>
    </source>
</evidence>
<dbReference type="EMBL" id="CP035467">
    <property type="protein sequence ID" value="QCW82212.1"/>
    <property type="molecule type" value="Genomic_DNA"/>
</dbReference>
<dbReference type="InterPro" id="IPR002716">
    <property type="entry name" value="PIN_dom"/>
</dbReference>
<feature type="domain" description="PIN" evidence="8">
    <location>
        <begin position="6"/>
        <end position="129"/>
    </location>
</feature>
<comment type="cofactor">
    <cofactor evidence="1">
        <name>Mg(2+)</name>
        <dbReference type="ChEBI" id="CHEBI:18420"/>
    </cofactor>
</comment>
<evidence type="ECO:0000256" key="4">
    <source>
        <dbReference type="ARBA" id="ARBA00022723"/>
    </source>
</evidence>
<comment type="similarity">
    <text evidence="7">Belongs to the PINc/VapC protein family.</text>
</comment>
<organism evidence="9 10">
    <name type="scientific">Methylotuvimicrobium buryatense</name>
    <name type="common">Methylomicrobium buryatense</name>
    <dbReference type="NCBI Taxonomy" id="95641"/>
    <lineage>
        <taxon>Bacteria</taxon>
        <taxon>Pseudomonadati</taxon>
        <taxon>Pseudomonadota</taxon>
        <taxon>Gammaproteobacteria</taxon>
        <taxon>Methylococcales</taxon>
        <taxon>Methylococcaceae</taxon>
        <taxon>Methylotuvimicrobium</taxon>
    </lineage>
</organism>
<keyword evidence="3" id="KW-0540">Nuclease</keyword>
<dbReference type="CDD" id="cd18747">
    <property type="entry name" value="PIN_VapC4-5_FitB-like"/>
    <property type="match status" value="1"/>
</dbReference>
<evidence type="ECO:0000313" key="9">
    <source>
        <dbReference type="EMBL" id="QCW82212.1"/>
    </source>
</evidence>
<evidence type="ECO:0000256" key="1">
    <source>
        <dbReference type="ARBA" id="ARBA00001946"/>
    </source>
</evidence>
<keyword evidence="2" id="KW-1277">Toxin-antitoxin system</keyword>
<protein>
    <submittedName>
        <fullName evidence="9">Type II toxin-antitoxin system VapC family toxin</fullName>
    </submittedName>
</protein>
<gene>
    <name evidence="9" type="ORF">EQU24_08135</name>
</gene>
<proteinExistence type="inferred from homology"/>
<dbReference type="SUPFAM" id="SSF88723">
    <property type="entry name" value="PIN domain-like"/>
    <property type="match status" value="1"/>
</dbReference>
<dbReference type="Gene3D" id="3.40.50.1010">
    <property type="entry name" value="5'-nuclease"/>
    <property type="match status" value="1"/>
</dbReference>
<dbReference type="STRING" id="675511.GCA_000341735_01396"/>